<evidence type="ECO:0000313" key="1">
    <source>
        <dbReference type="EMBL" id="GAC58494.1"/>
    </source>
</evidence>
<dbReference type="EMBL" id="BANT01000041">
    <property type="protein sequence ID" value="GAC58494.1"/>
    <property type="molecule type" value="Genomic_DNA"/>
</dbReference>
<gene>
    <name evidence="1" type="ORF">GOHSU_41_00320</name>
</gene>
<evidence type="ECO:0000313" key="2">
    <source>
        <dbReference type="Proteomes" id="UP000053405"/>
    </source>
</evidence>
<comment type="caution">
    <text evidence="1">The sequence shown here is derived from an EMBL/GenBank/DDBJ whole genome shotgun (WGS) entry which is preliminary data.</text>
</comment>
<accession>L7LC76</accession>
<organism evidence="1 2">
    <name type="scientific">Gordonia hirsuta DSM 44140 = NBRC 16056</name>
    <dbReference type="NCBI Taxonomy" id="1121927"/>
    <lineage>
        <taxon>Bacteria</taxon>
        <taxon>Bacillati</taxon>
        <taxon>Actinomycetota</taxon>
        <taxon>Actinomycetes</taxon>
        <taxon>Mycobacteriales</taxon>
        <taxon>Gordoniaceae</taxon>
        <taxon>Gordonia</taxon>
    </lineage>
</organism>
<dbReference type="AlphaFoldDB" id="L7LC76"/>
<dbReference type="Proteomes" id="UP000053405">
    <property type="component" value="Unassembled WGS sequence"/>
</dbReference>
<dbReference type="STRING" id="1121927.GOHSU_41_00320"/>
<name>L7LC76_9ACTN</name>
<keyword evidence="2" id="KW-1185">Reference proteome</keyword>
<sequence length="295" mass="32126">MIAWLSLASSFVAIAISILAYRAGQPRLKLSASSGLLIPIARGTVQVVVENTGGAPAVVSQVSIRSIDNHVFGKPFNGIENPQCPLTLAAHGGRAVWNFDARQLSLDAEGAVREKPLVVRAEAAVGSKTYRSRKLVVNLPGDLKVRLSRRTRLRRSFQSWVNPRITVVGGVFHEIPAPDCATVDYLIRTSGKGVTRKQKLTLVVEHSDGRRARVPNVAQVELPRLWFGKKEDVVTLPVVEEPAAPDDQYWWIVTNANGVGEGHGISATTRSDIQEVRQRFQERGQSGRSGADSAE</sequence>
<protein>
    <submittedName>
        <fullName evidence="1">Uncharacterized protein</fullName>
    </submittedName>
</protein>
<reference evidence="1 2" key="1">
    <citation type="submission" date="2012-12" db="EMBL/GenBank/DDBJ databases">
        <title>Whole genome shotgun sequence of Gordonia hirsuta NBRC 16056.</title>
        <authorList>
            <person name="Isaki-Nakamura S."/>
            <person name="Hosoyama A."/>
            <person name="Tsuchikane K."/>
            <person name="Katsumata H."/>
            <person name="Baba S."/>
            <person name="Yamazaki S."/>
            <person name="Fujita N."/>
        </authorList>
    </citation>
    <scope>NUCLEOTIDE SEQUENCE [LARGE SCALE GENOMIC DNA]</scope>
    <source>
        <strain evidence="1 2">NBRC 16056</strain>
    </source>
</reference>
<proteinExistence type="predicted"/>